<comment type="pathway">
    <text evidence="1">Porphyrin-containing compound metabolism; protoporphyrin-IX biosynthesis; coproporphyrinogen-III from 5-aminolevulinate: step 3/4.</text>
</comment>
<proteinExistence type="inferred from homology"/>
<keyword evidence="6" id="KW-0627">Porphyrin biosynthesis</keyword>
<evidence type="ECO:0000256" key="11">
    <source>
        <dbReference type="ARBA" id="ARBA00060039"/>
    </source>
</evidence>
<dbReference type="FunFam" id="3.40.50.10090:FF:000003">
    <property type="entry name" value="uroporphyrinogen-III synthase"/>
    <property type="match status" value="1"/>
</dbReference>
<dbReference type="GO" id="GO:0004852">
    <property type="term" value="F:uroporphyrinogen-III synthase activity"/>
    <property type="evidence" value="ECO:0007669"/>
    <property type="project" value="UniProtKB-EC"/>
</dbReference>
<dbReference type="EMBL" id="JASPKY010000471">
    <property type="protein sequence ID" value="KAK9695749.1"/>
    <property type="molecule type" value="Genomic_DNA"/>
</dbReference>
<dbReference type="PANTHER" id="PTHR12390">
    <property type="entry name" value="UROPORPHYRINOGEN III SYNTHASE"/>
    <property type="match status" value="1"/>
</dbReference>
<sequence>MVQRTDVGDEKHLSEYIEVCSQKTDEDEYEVMLRAQGYNVEQLKTIDFNYVNLDKIKSKLLNPNDYSGIIFSSPRCVIAIKLALEDKNLSDDWNLKDNYVVGETTYKTALQELSLKCLGKETGNADVLSQLMLREKEKYIKSFLYPHGNLKMDILTNKFTATNLHLDEVMVYETRSNTNIQVEFDDITNKFTKLPEYIVFFSPSGVKAMEDILESLPAKLIKMIAIGPTTEVAMLKAGLDVFGTAEKPTAQHVLHILFNDKQPNS</sequence>
<comment type="similarity">
    <text evidence="2">Belongs to the uroporphyrinogen-III synthase family.</text>
</comment>
<dbReference type="GO" id="GO:0005829">
    <property type="term" value="C:cytosol"/>
    <property type="evidence" value="ECO:0007669"/>
    <property type="project" value="TreeGrafter"/>
</dbReference>
<keyword evidence="5" id="KW-0456">Lyase</keyword>
<dbReference type="CDD" id="cd06578">
    <property type="entry name" value="HemD"/>
    <property type="match status" value="1"/>
</dbReference>
<reference evidence="13 14" key="1">
    <citation type="journal article" date="2024" name="BMC Genomics">
        <title>De novo assembly and annotation of Popillia japonica's genome with initial clues to its potential as an invasive pest.</title>
        <authorList>
            <person name="Cucini C."/>
            <person name="Boschi S."/>
            <person name="Funari R."/>
            <person name="Cardaioli E."/>
            <person name="Iannotti N."/>
            <person name="Marturano G."/>
            <person name="Paoli F."/>
            <person name="Bruttini M."/>
            <person name="Carapelli A."/>
            <person name="Frati F."/>
            <person name="Nardi F."/>
        </authorList>
    </citation>
    <scope>NUCLEOTIDE SEQUENCE [LARGE SCALE GENOMIC DNA]</scope>
    <source>
        <strain evidence="13">DMR45628</strain>
    </source>
</reference>
<dbReference type="InterPro" id="IPR003754">
    <property type="entry name" value="4pyrrol_synth_uPrphyn_synth"/>
</dbReference>
<dbReference type="AlphaFoldDB" id="A0AAW1IZQ3"/>
<dbReference type="Proteomes" id="UP001458880">
    <property type="component" value="Unassembled WGS sequence"/>
</dbReference>
<comment type="catalytic activity">
    <reaction evidence="10">
        <text>hydroxymethylbilane = uroporphyrinogen III + H2O</text>
        <dbReference type="Rhea" id="RHEA:18965"/>
        <dbReference type="ChEBI" id="CHEBI:15377"/>
        <dbReference type="ChEBI" id="CHEBI:57308"/>
        <dbReference type="ChEBI" id="CHEBI:57845"/>
        <dbReference type="EC" id="4.2.1.75"/>
    </reaction>
</comment>
<protein>
    <recommendedName>
        <fullName evidence="9">Uroporphyrinogen-III synthase</fullName>
        <ecNumber evidence="3">4.2.1.75</ecNumber>
    </recommendedName>
    <alternativeName>
        <fullName evidence="8">Hydroxymethylbilane hydrolyase [cyclizing]</fullName>
    </alternativeName>
    <alternativeName>
        <fullName evidence="7">Uroporphyrinogen-III cosynthase</fullName>
    </alternativeName>
</protein>
<keyword evidence="4" id="KW-0350">Heme biosynthesis</keyword>
<evidence type="ECO:0000256" key="1">
    <source>
        <dbReference type="ARBA" id="ARBA00004772"/>
    </source>
</evidence>
<evidence type="ECO:0000256" key="2">
    <source>
        <dbReference type="ARBA" id="ARBA00008133"/>
    </source>
</evidence>
<name>A0AAW1IZQ3_POPJA</name>
<organism evidence="13 14">
    <name type="scientific">Popillia japonica</name>
    <name type="common">Japanese beetle</name>
    <dbReference type="NCBI Taxonomy" id="7064"/>
    <lineage>
        <taxon>Eukaryota</taxon>
        <taxon>Metazoa</taxon>
        <taxon>Ecdysozoa</taxon>
        <taxon>Arthropoda</taxon>
        <taxon>Hexapoda</taxon>
        <taxon>Insecta</taxon>
        <taxon>Pterygota</taxon>
        <taxon>Neoptera</taxon>
        <taxon>Endopterygota</taxon>
        <taxon>Coleoptera</taxon>
        <taxon>Polyphaga</taxon>
        <taxon>Scarabaeiformia</taxon>
        <taxon>Scarabaeidae</taxon>
        <taxon>Rutelinae</taxon>
        <taxon>Popillia</taxon>
    </lineage>
</organism>
<evidence type="ECO:0000259" key="12">
    <source>
        <dbReference type="Pfam" id="PF02602"/>
    </source>
</evidence>
<dbReference type="Gene3D" id="3.40.50.10090">
    <property type="match status" value="2"/>
</dbReference>
<comment type="caution">
    <text evidence="13">The sequence shown here is derived from an EMBL/GenBank/DDBJ whole genome shotgun (WGS) entry which is preliminary data.</text>
</comment>
<gene>
    <name evidence="13" type="ORF">QE152_g32372</name>
</gene>
<dbReference type="GO" id="GO:0006785">
    <property type="term" value="P:heme B biosynthetic process"/>
    <property type="evidence" value="ECO:0007669"/>
    <property type="project" value="UniProtKB-ARBA"/>
</dbReference>
<dbReference type="SUPFAM" id="SSF69618">
    <property type="entry name" value="HemD-like"/>
    <property type="match status" value="1"/>
</dbReference>
<dbReference type="PANTHER" id="PTHR12390:SF0">
    <property type="entry name" value="UROPORPHYRINOGEN-III SYNTHASE"/>
    <property type="match status" value="1"/>
</dbReference>
<dbReference type="EC" id="4.2.1.75" evidence="3"/>
<evidence type="ECO:0000256" key="3">
    <source>
        <dbReference type="ARBA" id="ARBA00013109"/>
    </source>
</evidence>
<comment type="function">
    <text evidence="11">Catalyzes cyclization of the linear tetrapyrrole, hydroxymethylbilane, to the macrocyclic uroporphyrinogen III, the branch point for the various sub-pathways leading to the wide diversity of porphyrins. Porphyrins act as cofactors for a multitude of enzymes that perform a variety of processes within the cell such as methionine synthesis (vitamin B12) or oxygen transport (heme).</text>
</comment>
<keyword evidence="14" id="KW-1185">Reference proteome</keyword>
<evidence type="ECO:0000256" key="8">
    <source>
        <dbReference type="ARBA" id="ARBA00032649"/>
    </source>
</evidence>
<dbReference type="InterPro" id="IPR036108">
    <property type="entry name" value="4pyrrol_syn_uPrphyn_synt_sf"/>
</dbReference>
<evidence type="ECO:0000256" key="10">
    <source>
        <dbReference type="ARBA" id="ARBA00048617"/>
    </source>
</evidence>
<evidence type="ECO:0000256" key="9">
    <source>
        <dbReference type="ARBA" id="ARBA00040167"/>
    </source>
</evidence>
<dbReference type="GO" id="GO:0006780">
    <property type="term" value="P:uroporphyrinogen III biosynthetic process"/>
    <property type="evidence" value="ECO:0007669"/>
    <property type="project" value="InterPro"/>
</dbReference>
<evidence type="ECO:0000313" key="14">
    <source>
        <dbReference type="Proteomes" id="UP001458880"/>
    </source>
</evidence>
<dbReference type="Pfam" id="PF02602">
    <property type="entry name" value="HEM4"/>
    <property type="match status" value="1"/>
</dbReference>
<feature type="domain" description="Tetrapyrrole biosynthesis uroporphyrinogen III synthase" evidence="12">
    <location>
        <begin position="28"/>
        <end position="253"/>
    </location>
</feature>
<dbReference type="InterPro" id="IPR039793">
    <property type="entry name" value="UROS/Hem4"/>
</dbReference>
<evidence type="ECO:0000256" key="6">
    <source>
        <dbReference type="ARBA" id="ARBA00023244"/>
    </source>
</evidence>
<evidence type="ECO:0000256" key="5">
    <source>
        <dbReference type="ARBA" id="ARBA00023239"/>
    </source>
</evidence>
<evidence type="ECO:0000256" key="7">
    <source>
        <dbReference type="ARBA" id="ARBA00031702"/>
    </source>
</evidence>
<evidence type="ECO:0000256" key="4">
    <source>
        <dbReference type="ARBA" id="ARBA00023133"/>
    </source>
</evidence>
<accession>A0AAW1IZQ3</accession>
<evidence type="ECO:0000313" key="13">
    <source>
        <dbReference type="EMBL" id="KAK9695749.1"/>
    </source>
</evidence>